<evidence type="ECO:0008006" key="4">
    <source>
        <dbReference type="Google" id="ProtNLM"/>
    </source>
</evidence>
<keyword evidence="3" id="KW-1185">Reference proteome</keyword>
<gene>
    <name evidence="2" type="ORF">LTR09_003895</name>
</gene>
<protein>
    <recommendedName>
        <fullName evidence="4">GPI anchored serine-threonine rich protein</fullName>
    </recommendedName>
</protein>
<dbReference type="EMBL" id="JAWDJX010000009">
    <property type="protein sequence ID" value="KAK3055342.1"/>
    <property type="molecule type" value="Genomic_DNA"/>
</dbReference>
<dbReference type="Proteomes" id="UP001271007">
    <property type="component" value="Unassembled WGS sequence"/>
</dbReference>
<comment type="caution">
    <text evidence="2">The sequence shown here is derived from an EMBL/GenBank/DDBJ whole genome shotgun (WGS) entry which is preliminary data.</text>
</comment>
<feature type="signal peptide" evidence="1">
    <location>
        <begin position="1"/>
        <end position="17"/>
    </location>
</feature>
<accession>A0AAJ0DJL4</accession>
<feature type="chain" id="PRO_5042543349" description="GPI anchored serine-threonine rich protein" evidence="1">
    <location>
        <begin position="18"/>
        <end position="176"/>
    </location>
</feature>
<evidence type="ECO:0000256" key="1">
    <source>
        <dbReference type="SAM" id="SignalP"/>
    </source>
</evidence>
<dbReference type="AlphaFoldDB" id="A0AAJ0DJL4"/>
<evidence type="ECO:0000313" key="3">
    <source>
        <dbReference type="Proteomes" id="UP001271007"/>
    </source>
</evidence>
<reference evidence="2" key="1">
    <citation type="submission" date="2023-04" db="EMBL/GenBank/DDBJ databases">
        <title>Black Yeasts Isolated from many extreme environments.</title>
        <authorList>
            <person name="Coleine C."/>
            <person name="Stajich J.E."/>
            <person name="Selbmann L."/>
        </authorList>
    </citation>
    <scope>NUCLEOTIDE SEQUENCE</scope>
    <source>
        <strain evidence="2">CCFEE 5312</strain>
    </source>
</reference>
<evidence type="ECO:0000313" key="2">
    <source>
        <dbReference type="EMBL" id="KAK3055342.1"/>
    </source>
</evidence>
<organism evidence="2 3">
    <name type="scientific">Extremus antarcticus</name>
    <dbReference type="NCBI Taxonomy" id="702011"/>
    <lineage>
        <taxon>Eukaryota</taxon>
        <taxon>Fungi</taxon>
        <taxon>Dikarya</taxon>
        <taxon>Ascomycota</taxon>
        <taxon>Pezizomycotina</taxon>
        <taxon>Dothideomycetes</taxon>
        <taxon>Dothideomycetidae</taxon>
        <taxon>Mycosphaerellales</taxon>
        <taxon>Extremaceae</taxon>
        <taxon>Extremus</taxon>
    </lineage>
</organism>
<name>A0AAJ0DJL4_9PEZI</name>
<sequence>MRFTSTFVLAAAGLAAAQSSSSSAAPAESSASTAPSGCGSATDAIIAACLQSTSIQLNACKANAWGCMCTAQKNIVTCYNNCPADPAAAPAQQQETSWCNAAKAFPATSSTPKSNGQTTVATVGTATTATTTSGRGVQTGFASQSGSAAAQSSTGAASGFTPAGGLIAAIFGLALL</sequence>
<keyword evidence="1" id="KW-0732">Signal</keyword>
<proteinExistence type="predicted"/>